<accession>A0A0M3KE09</accession>
<reference evidence="4" key="1">
    <citation type="submission" date="2017-02" db="UniProtKB">
        <authorList>
            <consortium name="WormBaseParasite"/>
        </authorList>
    </citation>
    <scope>IDENTIFICATION</scope>
</reference>
<organism evidence="4">
    <name type="scientific">Anisakis simplex</name>
    <name type="common">Herring worm</name>
    <dbReference type="NCBI Taxonomy" id="6269"/>
    <lineage>
        <taxon>Eukaryota</taxon>
        <taxon>Metazoa</taxon>
        <taxon>Ecdysozoa</taxon>
        <taxon>Nematoda</taxon>
        <taxon>Chromadorea</taxon>
        <taxon>Rhabditida</taxon>
        <taxon>Spirurina</taxon>
        <taxon>Ascaridomorpha</taxon>
        <taxon>Ascaridoidea</taxon>
        <taxon>Anisakidae</taxon>
        <taxon>Anisakis</taxon>
        <taxon>Anisakis simplex complex</taxon>
    </lineage>
</organism>
<evidence type="ECO:0000313" key="3">
    <source>
        <dbReference type="Proteomes" id="UP000267096"/>
    </source>
</evidence>
<dbReference type="EMBL" id="UYRR01035779">
    <property type="protein sequence ID" value="VDK65501.1"/>
    <property type="molecule type" value="Genomic_DNA"/>
</dbReference>
<evidence type="ECO:0000313" key="4">
    <source>
        <dbReference type="WBParaSite" id="ASIM_0001921401-mRNA-1"/>
    </source>
</evidence>
<protein>
    <submittedName>
        <fullName evidence="4">Coat protein</fullName>
    </submittedName>
</protein>
<evidence type="ECO:0000313" key="2">
    <source>
        <dbReference type="EMBL" id="VDK65501.1"/>
    </source>
</evidence>
<gene>
    <name evidence="2" type="ORF">ASIM_LOCUS18607</name>
</gene>
<sequence length="314" mass="35220">MSMSRSEISKERVRTTKVLSRHQLRIAQGLPPSRRGDDECNTKRARKEAGSGNEVTKQMRNGALDPVVIGSEISATVTPEDFESTMKQRIRTPAVIDLVKMRNSGAVLLSNINVVVSDETVPESVRQLCVSMRAFVNSVIGVTCVENQNTAYVIDDISKMHERFSGVSPSAEVNAFFVIFEDDFTFDATRIKESYEVDLEIGDEIKRVSLRDLLSDYGNSGGQVMDVTSSDIIAPYTRFVYDKIFGEHCARFTICKTKSRKELERVPPRLTNGLLNLFLDGFAIPHDSLLQNAKQQDMRQSIIKKMAARGRQFL</sequence>
<dbReference type="WBParaSite" id="ASIM_0001921401-mRNA-1">
    <property type="protein sequence ID" value="ASIM_0001921401-mRNA-1"/>
    <property type="gene ID" value="ASIM_0001921401"/>
</dbReference>
<keyword evidence="3" id="KW-1185">Reference proteome</keyword>
<evidence type="ECO:0000256" key="1">
    <source>
        <dbReference type="SAM" id="MobiDB-lite"/>
    </source>
</evidence>
<feature type="region of interest" description="Disordered" evidence="1">
    <location>
        <begin position="26"/>
        <end position="54"/>
    </location>
</feature>
<name>A0A0M3KE09_ANISI</name>
<proteinExistence type="predicted"/>
<dbReference type="Proteomes" id="UP000267096">
    <property type="component" value="Unassembled WGS sequence"/>
</dbReference>
<dbReference type="AlphaFoldDB" id="A0A0M3KE09"/>
<reference evidence="2 3" key="2">
    <citation type="submission" date="2018-11" db="EMBL/GenBank/DDBJ databases">
        <authorList>
            <consortium name="Pathogen Informatics"/>
        </authorList>
    </citation>
    <scope>NUCLEOTIDE SEQUENCE [LARGE SCALE GENOMIC DNA]</scope>
</reference>